<dbReference type="Gene3D" id="3.40.50.410">
    <property type="entry name" value="von Willebrand factor, type A domain"/>
    <property type="match status" value="1"/>
</dbReference>
<dbReference type="InterPro" id="IPR002035">
    <property type="entry name" value="VWF_A"/>
</dbReference>
<name>A0A1M4MNT9_9EURY</name>
<feature type="region of interest" description="Disordered" evidence="2">
    <location>
        <begin position="1003"/>
        <end position="1023"/>
    </location>
</feature>
<dbReference type="AlphaFoldDB" id="A0A1M4MNT9"/>
<dbReference type="CDD" id="cd00198">
    <property type="entry name" value="vWFA"/>
    <property type="match status" value="1"/>
</dbReference>
<dbReference type="SMART" id="SM00634">
    <property type="entry name" value="BID_1"/>
    <property type="match status" value="1"/>
</dbReference>
<evidence type="ECO:0000313" key="4">
    <source>
        <dbReference type="EMBL" id="SCL76480.1"/>
    </source>
</evidence>
<dbReference type="InterPro" id="IPR036465">
    <property type="entry name" value="vWFA_dom_sf"/>
</dbReference>
<accession>A0A1M4MNT9</accession>
<dbReference type="InterPro" id="IPR013783">
    <property type="entry name" value="Ig-like_fold"/>
</dbReference>
<dbReference type="STRING" id="118126.L21_2411"/>
<sequence length="1035" mass="109639">MGSRLPDLSMNFKKLFLLTILLGLIVPAASATDPDRITISSGAGWLAAGGTEPAEITVQAFDESGMPIENCTVAFEVDPVFGRISPATVTTGASGTATTVFIPGRTSGVAVITARAGAVEETIPLPIDHGPAGRVTYLDYEFEVAAGDVTVITVGLADRYGNPVDDTRGTETVRFSVGSVDDDAVFIDDLGAPVPGIERTANATGHVQVPFRTGRAVGENIVRITALSGGIDRYISIRGLPTGDPAAIAVSVNPDADPEPYQPADGESTFTLTYRLFDSWGNPAAGRDIRVATSLAGEGTVLTTNGSGVARLTYGPKDTTGRITVNATAVDNASVTASQIVEFVHTAPVDMLLSANPQSMPSLDVPGSGPATLRAKVVDVKGNPVAGENVTFAVRNIDAGEFLQVAAPYLSASSAKTDDDGYAAVRFYPGTFTTDRTDPRWSAAARGGCDVVATWNDTTRTIPLAWENYPFLSVEAEVSPGTVAVNDTVDVTIRLKGDGWALRPDPIDVVICTDRSGSMLYDDPDRMHSVREAAKAFVDQFSENHDRAAAVSFGRKGSISRPGANSGIGTHEIDNDYTYPKTYDDYATLDLGLTRDLPAVKGALDGIVPDHGTPLRHGLKVSIDHLVAAAGDDSVKAVVLLSDGDYNWYGDPLARGSGSTPPSPEGYDTLARSYYRYADLPSNWQNLATYAADNDIRIFTISYSESLSDDARSTLRSIAESTGGRYYHAPAPDALGPIYTDIAGLLKTEAGVNTTMSLDFSTVQVNGEDREGSGVFSYVYEDGVSTVITSWVENQTGNHAIISPTTINQTDDWSDGRNLKFAIGTVHLGQTWEATFRLRALTDGNINVFGPGSTITFNDAAKLPLPDTLITAVPDLSNTGFGSATLTLSNPRYTCTEPVREILSAAWDLSYTGAGTLTESVEYSNDGGLSPVRFETVTGETASLDARALPPGEYLIRVRASAGNVPDARLLFTPRRDRRAAQIVHPAHATIFGCVIRTPQKTTDPAGIEPASLGSKPKRMSTTPWVPSSVSIVSY</sequence>
<evidence type="ECO:0000256" key="1">
    <source>
        <dbReference type="ARBA" id="ARBA00010116"/>
    </source>
</evidence>
<organism evidence="4 5">
    <name type="scientific">Methanoculleus chikugoensis</name>
    <dbReference type="NCBI Taxonomy" id="118126"/>
    <lineage>
        <taxon>Archaea</taxon>
        <taxon>Methanobacteriati</taxon>
        <taxon>Methanobacteriota</taxon>
        <taxon>Stenosarchaea group</taxon>
        <taxon>Methanomicrobia</taxon>
        <taxon>Methanomicrobiales</taxon>
        <taxon>Methanomicrobiaceae</taxon>
        <taxon>Methanoculleus</taxon>
    </lineage>
</organism>
<dbReference type="EMBL" id="FMID01000060">
    <property type="protein sequence ID" value="SCL76480.1"/>
    <property type="molecule type" value="Genomic_DNA"/>
</dbReference>
<evidence type="ECO:0000256" key="2">
    <source>
        <dbReference type="SAM" id="MobiDB-lite"/>
    </source>
</evidence>
<feature type="domain" description="VWFA" evidence="3">
    <location>
        <begin position="508"/>
        <end position="742"/>
    </location>
</feature>
<dbReference type="SUPFAM" id="SSF49373">
    <property type="entry name" value="Invasin/intimin cell-adhesion fragments"/>
    <property type="match status" value="3"/>
</dbReference>
<dbReference type="SMART" id="SM00327">
    <property type="entry name" value="VWA"/>
    <property type="match status" value="1"/>
</dbReference>
<dbReference type="InterPro" id="IPR003344">
    <property type="entry name" value="Big_1_dom"/>
</dbReference>
<dbReference type="PROSITE" id="PS50234">
    <property type="entry name" value="VWFA"/>
    <property type="match status" value="1"/>
</dbReference>
<dbReference type="InterPro" id="IPR008964">
    <property type="entry name" value="Invasin/intimin_cell_adhesion"/>
</dbReference>
<dbReference type="SUPFAM" id="SSF53300">
    <property type="entry name" value="vWA-like"/>
    <property type="match status" value="1"/>
</dbReference>
<comment type="similarity">
    <text evidence="1">Belongs to the intimin/invasin family.</text>
</comment>
<dbReference type="Pfam" id="PF02369">
    <property type="entry name" value="Big_1"/>
    <property type="match status" value="1"/>
</dbReference>
<dbReference type="Gene3D" id="2.60.40.10">
    <property type="entry name" value="Immunoglobulins"/>
    <property type="match status" value="3"/>
</dbReference>
<evidence type="ECO:0000259" key="3">
    <source>
        <dbReference type="PROSITE" id="PS50234"/>
    </source>
</evidence>
<reference evidence="4 5" key="1">
    <citation type="submission" date="2016-08" db="EMBL/GenBank/DDBJ databases">
        <authorList>
            <person name="Seilhamer J.J."/>
        </authorList>
    </citation>
    <scope>NUCLEOTIDE SEQUENCE [LARGE SCALE GENOMIC DNA]</scope>
    <source>
        <strain evidence="4">L21-II-0</strain>
    </source>
</reference>
<dbReference type="Proteomes" id="UP000184671">
    <property type="component" value="Unassembled WGS sequence"/>
</dbReference>
<protein>
    <submittedName>
        <fullName evidence="4">Mg-chelatase subunit ChlD</fullName>
    </submittedName>
</protein>
<evidence type="ECO:0000313" key="5">
    <source>
        <dbReference type="Proteomes" id="UP000184671"/>
    </source>
</evidence>
<dbReference type="Pfam" id="PF00092">
    <property type="entry name" value="VWA"/>
    <property type="match status" value="1"/>
</dbReference>
<proteinExistence type="inferred from homology"/>
<gene>
    <name evidence="4" type="ORF">L21_2411</name>
</gene>